<proteinExistence type="predicted"/>
<dbReference type="EMBL" id="SRLA01000003">
    <property type="protein sequence ID" value="TGE06133.1"/>
    <property type="molecule type" value="Genomic_DNA"/>
</dbReference>
<name>A0A4Z0P349_9BACT</name>
<evidence type="ECO:0000256" key="2">
    <source>
        <dbReference type="ARBA" id="ARBA00022692"/>
    </source>
</evidence>
<keyword evidence="3 5" id="KW-1133">Transmembrane helix</keyword>
<keyword evidence="8" id="KW-1185">Reference proteome</keyword>
<dbReference type="GO" id="GO:0016020">
    <property type="term" value="C:membrane"/>
    <property type="evidence" value="ECO:0007669"/>
    <property type="project" value="UniProtKB-SubCell"/>
</dbReference>
<feature type="transmembrane region" description="Helical" evidence="5">
    <location>
        <begin position="64"/>
        <end position="84"/>
    </location>
</feature>
<dbReference type="GO" id="GO:0008610">
    <property type="term" value="P:lipid biosynthetic process"/>
    <property type="evidence" value="ECO:0007669"/>
    <property type="project" value="InterPro"/>
</dbReference>
<organism evidence="7 8">
    <name type="scientific">Hymenobacter fodinae</name>
    <dbReference type="NCBI Taxonomy" id="2510796"/>
    <lineage>
        <taxon>Bacteria</taxon>
        <taxon>Pseudomonadati</taxon>
        <taxon>Bacteroidota</taxon>
        <taxon>Cytophagia</taxon>
        <taxon>Cytophagales</taxon>
        <taxon>Hymenobacteraceae</taxon>
        <taxon>Hymenobacter</taxon>
    </lineage>
</organism>
<comment type="caution">
    <text evidence="7">The sequence shown here is derived from an EMBL/GenBank/DDBJ whole genome shotgun (WGS) entry which is preliminary data.</text>
</comment>
<dbReference type="PANTHER" id="PTHR11863">
    <property type="entry name" value="STEROL DESATURASE"/>
    <property type="match status" value="1"/>
</dbReference>
<dbReference type="InterPro" id="IPR050307">
    <property type="entry name" value="Sterol_Desaturase_Related"/>
</dbReference>
<evidence type="ECO:0000256" key="1">
    <source>
        <dbReference type="ARBA" id="ARBA00004370"/>
    </source>
</evidence>
<keyword evidence="4 5" id="KW-0472">Membrane</keyword>
<gene>
    <name evidence="7" type="ORF">EU556_14820</name>
</gene>
<feature type="transmembrane region" description="Helical" evidence="5">
    <location>
        <begin position="96"/>
        <end position="121"/>
    </location>
</feature>
<evidence type="ECO:0000313" key="8">
    <source>
        <dbReference type="Proteomes" id="UP000298337"/>
    </source>
</evidence>
<accession>A0A4Z0P349</accession>
<evidence type="ECO:0000256" key="3">
    <source>
        <dbReference type="ARBA" id="ARBA00022989"/>
    </source>
</evidence>
<feature type="transmembrane region" description="Helical" evidence="5">
    <location>
        <begin position="164"/>
        <end position="185"/>
    </location>
</feature>
<dbReference type="Pfam" id="PF04116">
    <property type="entry name" value="FA_hydroxylase"/>
    <property type="match status" value="1"/>
</dbReference>
<protein>
    <submittedName>
        <fullName evidence="7">Sterol desaturase family protein</fullName>
    </submittedName>
</protein>
<comment type="subcellular location">
    <subcellularLocation>
        <location evidence="1">Membrane</location>
    </subcellularLocation>
</comment>
<dbReference type="OrthoDB" id="9770329at2"/>
<dbReference type="InterPro" id="IPR006694">
    <property type="entry name" value="Fatty_acid_hydroxylase"/>
</dbReference>
<dbReference type="Proteomes" id="UP000298337">
    <property type="component" value="Unassembled WGS sequence"/>
</dbReference>
<feature type="domain" description="Fatty acid hydroxylase" evidence="6">
    <location>
        <begin position="109"/>
        <end position="243"/>
    </location>
</feature>
<evidence type="ECO:0000256" key="4">
    <source>
        <dbReference type="ARBA" id="ARBA00023136"/>
    </source>
</evidence>
<reference evidence="7 8" key="1">
    <citation type="submission" date="2019-04" db="EMBL/GenBank/DDBJ databases">
        <authorList>
            <person name="Feng G."/>
            <person name="Zhang J."/>
            <person name="Zhu H."/>
        </authorList>
    </citation>
    <scope>NUCLEOTIDE SEQUENCE [LARGE SCALE GENOMIC DNA]</scope>
    <source>
        <strain evidence="7 8">92R-1</strain>
    </source>
</reference>
<feature type="transmembrane region" description="Helical" evidence="5">
    <location>
        <begin position="12"/>
        <end position="37"/>
    </location>
</feature>
<sequence length="268" mass="31230">MHAALITPTQAGLVYAADFLILLLRYGLFAGVAYWVFWRWKKARFQHRRIQPRFPEQNHIHTEIRYSVLTCLIFAAVGVGIFWARQAGYTRIYTSVGQYGWLYLVGSTILAILAHDTYFYWTHRFMHLPGVYQRVHRIHHLSTNPSPWAAFAFHPLEAVVEAGIFPLLVFLLPLHPIALVAFLTYMMGMNVLGHLGYEPYPAKFLRTRFGRLHNTSTHHNMHHQFVKGNYGLYFNWWDRLMGTNHAKYQERFEKVASNPREAAKAEVA</sequence>
<dbReference type="GO" id="GO:0005506">
    <property type="term" value="F:iron ion binding"/>
    <property type="evidence" value="ECO:0007669"/>
    <property type="project" value="InterPro"/>
</dbReference>
<dbReference type="GO" id="GO:0016491">
    <property type="term" value="F:oxidoreductase activity"/>
    <property type="evidence" value="ECO:0007669"/>
    <property type="project" value="InterPro"/>
</dbReference>
<evidence type="ECO:0000259" key="6">
    <source>
        <dbReference type="Pfam" id="PF04116"/>
    </source>
</evidence>
<dbReference type="RefSeq" id="WP_135434924.1">
    <property type="nucleotide sequence ID" value="NZ_SRLA01000003.1"/>
</dbReference>
<keyword evidence="2 5" id="KW-0812">Transmembrane</keyword>
<evidence type="ECO:0000256" key="5">
    <source>
        <dbReference type="SAM" id="Phobius"/>
    </source>
</evidence>
<evidence type="ECO:0000313" key="7">
    <source>
        <dbReference type="EMBL" id="TGE06133.1"/>
    </source>
</evidence>
<dbReference type="AlphaFoldDB" id="A0A4Z0P349"/>